<accession>A0A671TSV2</accession>
<dbReference type="InParanoid" id="A0A671TSV2"/>
<protein>
    <recommendedName>
        <fullName evidence="2">Protein Flattop</fullName>
    </recommendedName>
    <alternativeName>
        <fullName evidence="3">Cilia- and flagella-associated protein 126</fullName>
    </alternativeName>
</protein>
<keyword evidence="7" id="KW-1185">Reference proteome</keyword>
<feature type="region of interest" description="Disordered" evidence="5">
    <location>
        <begin position="167"/>
        <end position="237"/>
    </location>
</feature>
<dbReference type="AlphaFoldDB" id="A0A671TSV2"/>
<dbReference type="Pfam" id="PF22611">
    <property type="entry name" value="CFAP126"/>
    <property type="match status" value="1"/>
</dbReference>
<dbReference type="RefSeq" id="XP_030278554.1">
    <property type="nucleotide sequence ID" value="XM_030422694.1"/>
</dbReference>
<comment type="similarity">
    <text evidence="1">Belongs to the Flattop family.</text>
</comment>
<dbReference type="OMA" id="NHIRPDT"/>
<dbReference type="Ensembl" id="ENSSAUT00010005513.1">
    <property type="protein sequence ID" value="ENSSAUP00010005114.1"/>
    <property type="gene ID" value="ENSSAUG00010002588.1"/>
</dbReference>
<dbReference type="GO" id="GO:0036064">
    <property type="term" value="C:ciliary basal body"/>
    <property type="evidence" value="ECO:0007669"/>
    <property type="project" value="TreeGrafter"/>
</dbReference>
<evidence type="ECO:0000256" key="5">
    <source>
        <dbReference type="SAM" id="MobiDB-lite"/>
    </source>
</evidence>
<dbReference type="OrthoDB" id="521617at2759"/>
<reference evidence="6" key="1">
    <citation type="submission" date="2021-04" db="EMBL/GenBank/DDBJ databases">
        <authorList>
            <consortium name="Wellcome Sanger Institute Data Sharing"/>
        </authorList>
    </citation>
    <scope>NUCLEOTIDE SEQUENCE [LARGE SCALE GENOMIC DNA]</scope>
</reference>
<dbReference type="GeneTree" id="ENSGT00390000001092"/>
<dbReference type="InterPro" id="IPR038797">
    <property type="entry name" value="Fltp"/>
</dbReference>
<dbReference type="PANTHER" id="PTHR34639">
    <property type="entry name" value="PROTEIN FLATTOP"/>
    <property type="match status" value="1"/>
</dbReference>
<comment type="function">
    <text evidence="4">Microtubule inner protein (MIP) part of the dynein-decorated doublet microtubules (DMTs) in cilia axoneme. Acts as a regulator of cilium basal body docking and positioning in mono- and multiciliated cells. Regulates basal body docking and cilia formation in multiciliated lung cells. Regulates kinocilium positioning and stereocilia bundle morphogenesis in the inner ear.</text>
</comment>
<sequence>MQRRHQKKSWRQTDAEMSSNYSANQYDSAFRSQRLQNWCETKCFNQRPTAHGGHTTFTSDNRGHLLPGVVKRGSAWPDFKGTWDLPARIPAHPINPTSRSVEGLDRLKCWGFDLQHTGTSRPHSKNKYIPKNVDTQVGTEDSCTNGDVRWDAAAMSSAAEARQATQNLPIPGDRGPATQNHDSQAAVVGPIGEPDEEKPARQAAEPVQRDEEKPALRHAAGEGTITGERRIASNVAE</sequence>
<evidence type="ECO:0000256" key="3">
    <source>
        <dbReference type="ARBA" id="ARBA00033306"/>
    </source>
</evidence>
<dbReference type="GeneID" id="115584853"/>
<reference evidence="6" key="2">
    <citation type="submission" date="2025-08" db="UniProtKB">
        <authorList>
            <consortium name="Ensembl"/>
        </authorList>
    </citation>
    <scope>IDENTIFICATION</scope>
</reference>
<evidence type="ECO:0000256" key="1">
    <source>
        <dbReference type="ARBA" id="ARBA00009887"/>
    </source>
</evidence>
<evidence type="ECO:0000313" key="6">
    <source>
        <dbReference type="Ensembl" id="ENSSAUP00010005114.1"/>
    </source>
</evidence>
<evidence type="ECO:0000256" key="4">
    <source>
        <dbReference type="ARBA" id="ARBA00045261"/>
    </source>
</evidence>
<dbReference type="CTD" id="257177"/>
<proteinExistence type="inferred from homology"/>
<name>A0A671TSV2_SPAAU</name>
<evidence type="ECO:0000256" key="2">
    <source>
        <dbReference type="ARBA" id="ARBA00019181"/>
    </source>
</evidence>
<dbReference type="CDD" id="cd23705">
    <property type="entry name" value="Flattop"/>
    <property type="match status" value="1"/>
</dbReference>
<dbReference type="PANTHER" id="PTHR34639:SF1">
    <property type="entry name" value="PROTEIN FLATTOP"/>
    <property type="match status" value="1"/>
</dbReference>
<gene>
    <name evidence="6" type="primary">cfap126</name>
</gene>
<evidence type="ECO:0000313" key="7">
    <source>
        <dbReference type="Proteomes" id="UP000472265"/>
    </source>
</evidence>
<dbReference type="GO" id="GO:0044782">
    <property type="term" value="P:cilium organization"/>
    <property type="evidence" value="ECO:0007669"/>
    <property type="project" value="TreeGrafter"/>
</dbReference>
<organism evidence="6 7">
    <name type="scientific">Sparus aurata</name>
    <name type="common">Gilthead sea bream</name>
    <dbReference type="NCBI Taxonomy" id="8175"/>
    <lineage>
        <taxon>Eukaryota</taxon>
        <taxon>Metazoa</taxon>
        <taxon>Chordata</taxon>
        <taxon>Craniata</taxon>
        <taxon>Vertebrata</taxon>
        <taxon>Euteleostomi</taxon>
        <taxon>Actinopterygii</taxon>
        <taxon>Neopterygii</taxon>
        <taxon>Teleostei</taxon>
        <taxon>Neoteleostei</taxon>
        <taxon>Acanthomorphata</taxon>
        <taxon>Eupercaria</taxon>
        <taxon>Spariformes</taxon>
        <taxon>Sparidae</taxon>
        <taxon>Sparus</taxon>
    </lineage>
</organism>
<dbReference type="FunCoup" id="A0A671TSV2">
    <property type="interactions" value="35"/>
</dbReference>
<dbReference type="Proteomes" id="UP000472265">
    <property type="component" value="Chromosome 7"/>
</dbReference>
<reference evidence="6" key="3">
    <citation type="submission" date="2025-09" db="UniProtKB">
        <authorList>
            <consortium name="Ensembl"/>
        </authorList>
    </citation>
    <scope>IDENTIFICATION</scope>
</reference>